<dbReference type="InterPro" id="IPR010569">
    <property type="entry name" value="Myotubularin-like_Pase_dom"/>
</dbReference>
<dbReference type="InterPro" id="IPR048994">
    <property type="entry name" value="PH-GRAM_MTMR6-9"/>
</dbReference>
<dbReference type="GO" id="GO:0005737">
    <property type="term" value="C:cytoplasm"/>
    <property type="evidence" value="ECO:0007669"/>
    <property type="project" value="TreeGrafter"/>
</dbReference>
<dbReference type="Pfam" id="PF06602">
    <property type="entry name" value="Myotub-related"/>
    <property type="match status" value="1"/>
</dbReference>
<feature type="active site" description="Phosphocysteine intermediate" evidence="2">
    <location>
        <position position="319"/>
    </location>
</feature>
<evidence type="ECO:0000313" key="6">
    <source>
        <dbReference type="Proteomes" id="UP001212841"/>
    </source>
</evidence>
<dbReference type="Pfam" id="PF21098">
    <property type="entry name" value="PH-GRAM_MTMR6-like"/>
    <property type="match status" value="1"/>
</dbReference>
<dbReference type="Proteomes" id="UP001212841">
    <property type="component" value="Unassembled WGS sequence"/>
</dbReference>
<protein>
    <recommendedName>
        <fullName evidence="4">Myotubularin phosphatase domain-containing protein</fullName>
    </recommendedName>
</protein>
<dbReference type="EMBL" id="JADGJD010001029">
    <property type="protein sequence ID" value="KAJ3047090.1"/>
    <property type="molecule type" value="Genomic_DNA"/>
</dbReference>
<evidence type="ECO:0000256" key="3">
    <source>
        <dbReference type="PIRSR" id="PIRSR630564-2"/>
    </source>
</evidence>
<dbReference type="InterPro" id="IPR011993">
    <property type="entry name" value="PH-like_dom_sf"/>
</dbReference>
<dbReference type="GO" id="GO:0046856">
    <property type="term" value="P:phosphatidylinositol dephosphorylation"/>
    <property type="evidence" value="ECO:0007669"/>
    <property type="project" value="TreeGrafter"/>
</dbReference>
<dbReference type="InterPro" id="IPR029021">
    <property type="entry name" value="Prot-tyrosine_phosphatase-like"/>
</dbReference>
<dbReference type="PANTHER" id="PTHR10807:SF128">
    <property type="entry name" value="PHOSPHATIDYLINOSITOL-3,5-BISPHOSPHATE 3-PHOSPHATASE"/>
    <property type="match status" value="1"/>
</dbReference>
<name>A0AAD5S887_9FUNG</name>
<dbReference type="AlphaFoldDB" id="A0AAD5S887"/>
<comment type="caution">
    <text evidence="5">The sequence shown here is derived from an EMBL/GenBank/DDBJ whole genome shotgun (WGS) entry which is preliminary data.</text>
</comment>
<accession>A0AAD5S887</accession>
<sequence>MDHLRITKVQDVRLEKGKTVSTGTLHLLAHHLLFCPDNGGQEIWVTYSTIHTIDRKVPDIHGACPDALDVYASLQKLLNISSVEQLYAFYYTPEKPFTSNVGWNLYDPQSEFTRLGVGTKTTNWRFSTINENYEFCPTYPRVLLVPSRISDNVLKYTGKFRSKARIPALSYLHRTNMASLTRSAQPLVGLKQNRSIQDEKLVEYIFTSGQSEQLGTQNLIIDARPTANAMAQMALGAGTESVDNYRGCKIVYLGIDNIHVVRESLNKLVDAMNSVESGPIPRALMDKSGWLKHIRNILDGTLQIVQNLHLHGNHVLVHCR</sequence>
<dbReference type="PROSITE" id="PS51339">
    <property type="entry name" value="PPASE_MYOTUBULARIN"/>
    <property type="match status" value="1"/>
</dbReference>
<dbReference type="PANTHER" id="PTHR10807">
    <property type="entry name" value="MYOTUBULARIN-RELATED"/>
    <property type="match status" value="1"/>
</dbReference>
<dbReference type="SUPFAM" id="SSF52799">
    <property type="entry name" value="(Phosphotyrosine protein) phosphatases II"/>
    <property type="match status" value="1"/>
</dbReference>
<dbReference type="GO" id="GO:0016020">
    <property type="term" value="C:membrane"/>
    <property type="evidence" value="ECO:0007669"/>
    <property type="project" value="TreeGrafter"/>
</dbReference>
<evidence type="ECO:0000256" key="1">
    <source>
        <dbReference type="ARBA" id="ARBA00007471"/>
    </source>
</evidence>
<organism evidence="5 6">
    <name type="scientific">Rhizophlyctis rosea</name>
    <dbReference type="NCBI Taxonomy" id="64517"/>
    <lineage>
        <taxon>Eukaryota</taxon>
        <taxon>Fungi</taxon>
        <taxon>Fungi incertae sedis</taxon>
        <taxon>Chytridiomycota</taxon>
        <taxon>Chytridiomycota incertae sedis</taxon>
        <taxon>Chytridiomycetes</taxon>
        <taxon>Rhizophlyctidales</taxon>
        <taxon>Rhizophlyctidaceae</taxon>
        <taxon>Rhizophlyctis</taxon>
    </lineage>
</organism>
<feature type="domain" description="Myotubularin phosphatase" evidence="4">
    <location>
        <begin position="102"/>
        <end position="320"/>
    </location>
</feature>
<keyword evidence="6" id="KW-1185">Reference proteome</keyword>
<comment type="similarity">
    <text evidence="1">Belongs to the protein-tyrosine phosphatase family. Non-receptor class myotubularin subfamily.</text>
</comment>
<dbReference type="Gene3D" id="2.30.29.30">
    <property type="entry name" value="Pleckstrin-homology domain (PH domain)/Phosphotyrosine-binding domain (PTB)"/>
    <property type="match status" value="1"/>
</dbReference>
<dbReference type="InterPro" id="IPR030564">
    <property type="entry name" value="Myotubularin"/>
</dbReference>
<reference evidence="5" key="1">
    <citation type="submission" date="2020-05" db="EMBL/GenBank/DDBJ databases">
        <title>Phylogenomic resolution of chytrid fungi.</title>
        <authorList>
            <person name="Stajich J.E."/>
            <person name="Amses K."/>
            <person name="Simmons R."/>
            <person name="Seto K."/>
            <person name="Myers J."/>
            <person name="Bonds A."/>
            <person name="Quandt C.A."/>
            <person name="Barry K."/>
            <person name="Liu P."/>
            <person name="Grigoriev I."/>
            <person name="Longcore J.E."/>
            <person name="James T.Y."/>
        </authorList>
    </citation>
    <scope>NUCLEOTIDE SEQUENCE</scope>
    <source>
        <strain evidence="5">JEL0318</strain>
    </source>
</reference>
<evidence type="ECO:0000313" key="5">
    <source>
        <dbReference type="EMBL" id="KAJ3047090.1"/>
    </source>
</evidence>
<proteinExistence type="inferred from homology"/>
<gene>
    <name evidence="5" type="ORF">HK097_000242</name>
</gene>
<feature type="binding site" evidence="3">
    <location>
        <begin position="257"/>
        <end position="258"/>
    </location>
    <ligand>
        <name>substrate</name>
    </ligand>
</feature>
<dbReference type="GO" id="GO:0004438">
    <property type="term" value="F:phosphatidylinositol-3-phosphate phosphatase activity"/>
    <property type="evidence" value="ECO:0007669"/>
    <property type="project" value="TreeGrafter"/>
</dbReference>
<evidence type="ECO:0000259" key="4">
    <source>
        <dbReference type="PROSITE" id="PS51339"/>
    </source>
</evidence>
<evidence type="ECO:0000256" key="2">
    <source>
        <dbReference type="PIRSR" id="PIRSR630564-1"/>
    </source>
</evidence>